<name>A0A9X1JYQ0_9RHOB</name>
<evidence type="ECO:0000259" key="1">
    <source>
        <dbReference type="Pfam" id="PF13403"/>
    </source>
</evidence>
<gene>
    <name evidence="2" type="ORF">KX928_12025</name>
</gene>
<protein>
    <submittedName>
        <fullName evidence="2">Hint domain-containing protein</fullName>
    </submittedName>
</protein>
<dbReference type="InterPro" id="IPR028992">
    <property type="entry name" value="Hedgehog/Intein_dom"/>
</dbReference>
<evidence type="ECO:0000313" key="2">
    <source>
        <dbReference type="EMBL" id="MBW4708511.1"/>
    </source>
</evidence>
<reference evidence="2" key="1">
    <citation type="submission" date="2021-07" db="EMBL/GenBank/DDBJ databases">
        <title>Roseobacter insulae sp. nov., isolated from a tidal flat.</title>
        <authorList>
            <person name="Park S."/>
            <person name="Yoon J.-H."/>
        </authorList>
    </citation>
    <scope>NUCLEOTIDE SEQUENCE</scope>
    <source>
        <strain evidence="2">YSTF-M11</strain>
    </source>
</reference>
<accession>A0A9X1JYQ0</accession>
<proteinExistence type="predicted"/>
<dbReference type="AlphaFoldDB" id="A0A9X1JYQ0"/>
<evidence type="ECO:0000313" key="3">
    <source>
        <dbReference type="Proteomes" id="UP001138661"/>
    </source>
</evidence>
<dbReference type="EMBL" id="JAHXDN010000003">
    <property type="protein sequence ID" value="MBW4708511.1"/>
    <property type="molecule type" value="Genomic_DNA"/>
</dbReference>
<sequence>MKPKTAGRVGGGYRPAGHMAQATSPFAGLVAGASIPTLNGNCAVEDLCPGTHVITRNAGAIPIERIETRSVVTQAVYVIAGSLGHDRPDRDSLLSGAQRVLVRDWRAKAFLGQTQALVPAQALIDGEFIEDVGQRALTLFRIFCGAPRILYADGMELASADDIALSRTQDAA</sequence>
<dbReference type="RefSeq" id="WP_219502462.1">
    <property type="nucleotide sequence ID" value="NZ_JAHXDN010000003.1"/>
</dbReference>
<dbReference type="Proteomes" id="UP001138661">
    <property type="component" value="Unassembled WGS sequence"/>
</dbReference>
<organism evidence="2 3">
    <name type="scientific">Roseobacter insulae</name>
    <dbReference type="NCBI Taxonomy" id="2859783"/>
    <lineage>
        <taxon>Bacteria</taxon>
        <taxon>Pseudomonadati</taxon>
        <taxon>Pseudomonadota</taxon>
        <taxon>Alphaproteobacteria</taxon>
        <taxon>Rhodobacterales</taxon>
        <taxon>Roseobacteraceae</taxon>
        <taxon>Roseobacter</taxon>
    </lineage>
</organism>
<feature type="domain" description="Hedgehog/Intein (Hint)" evidence="1">
    <location>
        <begin position="29"/>
        <end position="158"/>
    </location>
</feature>
<keyword evidence="3" id="KW-1185">Reference proteome</keyword>
<comment type="caution">
    <text evidence="2">The sequence shown here is derived from an EMBL/GenBank/DDBJ whole genome shotgun (WGS) entry which is preliminary data.</text>
</comment>
<dbReference type="Pfam" id="PF13403">
    <property type="entry name" value="Hint_2"/>
    <property type="match status" value="1"/>
</dbReference>